<sequence length="163" mass="18750">MKNKNGAQIQKHIAESLRGTNKNRDAQTQKQIAQLCLRGLRNKRGIQTQKRIARLWNEEQEKGAYPETDCTTLLARDKDKNGGYIQKQIEQCCLRGMKNKKGAQTKSTLHAFEDSVREAFEHRLARQALISGTDRLPNPFFTVIAWTKIIIANTYICWVNTNY</sequence>
<reference evidence="1 2" key="1">
    <citation type="journal article" date="2024" name="Commun. Biol.">
        <title>Comparative genomic analysis of thermophilic fungi reveals convergent evolutionary adaptations and gene losses.</title>
        <authorList>
            <person name="Steindorff A.S."/>
            <person name="Aguilar-Pontes M.V."/>
            <person name="Robinson A.J."/>
            <person name="Andreopoulos B."/>
            <person name="LaButti K."/>
            <person name="Kuo A."/>
            <person name="Mondo S."/>
            <person name="Riley R."/>
            <person name="Otillar R."/>
            <person name="Haridas S."/>
            <person name="Lipzen A."/>
            <person name="Grimwood J."/>
            <person name="Schmutz J."/>
            <person name="Clum A."/>
            <person name="Reid I.D."/>
            <person name="Moisan M.C."/>
            <person name="Butler G."/>
            <person name="Nguyen T.T.M."/>
            <person name="Dewar K."/>
            <person name="Conant G."/>
            <person name="Drula E."/>
            <person name="Henrissat B."/>
            <person name="Hansel C."/>
            <person name="Singer S."/>
            <person name="Hutchinson M.I."/>
            <person name="de Vries R.P."/>
            <person name="Natvig D.O."/>
            <person name="Powell A.J."/>
            <person name="Tsang A."/>
            <person name="Grigoriev I.V."/>
        </authorList>
    </citation>
    <scope>NUCLEOTIDE SEQUENCE [LARGE SCALE GENOMIC DNA]</scope>
    <source>
        <strain evidence="1 2">CBS 494.80</strain>
    </source>
</reference>
<name>A0ABR4CWT8_9HELO</name>
<proteinExistence type="predicted"/>
<gene>
    <name evidence="1" type="ORF">VTL71DRAFT_10860</name>
</gene>
<evidence type="ECO:0000313" key="2">
    <source>
        <dbReference type="Proteomes" id="UP001595075"/>
    </source>
</evidence>
<keyword evidence="2" id="KW-1185">Reference proteome</keyword>
<evidence type="ECO:0000313" key="1">
    <source>
        <dbReference type="EMBL" id="KAL2073534.1"/>
    </source>
</evidence>
<comment type="caution">
    <text evidence="1">The sequence shown here is derived from an EMBL/GenBank/DDBJ whole genome shotgun (WGS) entry which is preliminary data.</text>
</comment>
<protein>
    <submittedName>
        <fullName evidence="1">Uncharacterized protein</fullName>
    </submittedName>
</protein>
<dbReference type="EMBL" id="JAZHXI010000003">
    <property type="protein sequence ID" value="KAL2073534.1"/>
    <property type="molecule type" value="Genomic_DNA"/>
</dbReference>
<accession>A0ABR4CWT8</accession>
<dbReference type="Proteomes" id="UP001595075">
    <property type="component" value="Unassembled WGS sequence"/>
</dbReference>
<organism evidence="1 2">
    <name type="scientific">Oculimacula yallundae</name>
    <dbReference type="NCBI Taxonomy" id="86028"/>
    <lineage>
        <taxon>Eukaryota</taxon>
        <taxon>Fungi</taxon>
        <taxon>Dikarya</taxon>
        <taxon>Ascomycota</taxon>
        <taxon>Pezizomycotina</taxon>
        <taxon>Leotiomycetes</taxon>
        <taxon>Helotiales</taxon>
        <taxon>Ploettnerulaceae</taxon>
        <taxon>Oculimacula</taxon>
    </lineage>
</organism>